<gene>
    <name evidence="17" type="ORF">AAV94_02660</name>
</gene>
<evidence type="ECO:0000256" key="7">
    <source>
        <dbReference type="ARBA" id="ARBA00023065"/>
    </source>
</evidence>
<feature type="signal peptide" evidence="14">
    <location>
        <begin position="1"/>
        <end position="29"/>
    </location>
</feature>
<dbReference type="PANTHER" id="PTHR30069">
    <property type="entry name" value="TONB-DEPENDENT OUTER MEMBRANE RECEPTOR"/>
    <property type="match status" value="1"/>
</dbReference>
<keyword evidence="11 12" id="KW-0998">Cell outer membrane</keyword>
<proteinExistence type="inferred from homology"/>
<dbReference type="InterPro" id="IPR000531">
    <property type="entry name" value="Beta-barrel_TonB"/>
</dbReference>
<reference evidence="17 18" key="1">
    <citation type="submission" date="2015-05" db="EMBL/GenBank/DDBJ databases">
        <title>Draft genome sequence of Lampropedia sp. CT6, isolated from the microbial mat of a hot water spring, located at Manikaran, India.</title>
        <authorList>
            <person name="Tripathi C."/>
            <person name="Rani P."/>
            <person name="Mahato N.K."/>
            <person name="Lal R."/>
        </authorList>
    </citation>
    <scope>NUCLEOTIDE SEQUENCE [LARGE SCALE GENOMIC DNA]</scope>
    <source>
        <strain evidence="17 18">CT6</strain>
    </source>
</reference>
<dbReference type="AlphaFoldDB" id="A0A0U1Q256"/>
<feature type="chain" id="PRO_5006713087" evidence="14">
    <location>
        <begin position="30"/>
        <end position="807"/>
    </location>
</feature>
<keyword evidence="7" id="KW-0406">Ion transport</keyword>
<evidence type="ECO:0000256" key="12">
    <source>
        <dbReference type="PROSITE-ProRule" id="PRU01360"/>
    </source>
</evidence>
<keyword evidence="4 12" id="KW-1134">Transmembrane beta strand</keyword>
<evidence type="ECO:0000256" key="10">
    <source>
        <dbReference type="ARBA" id="ARBA00023170"/>
    </source>
</evidence>
<keyword evidence="10 17" id="KW-0675">Receptor</keyword>
<comment type="similarity">
    <text evidence="2 12 13">Belongs to the TonB-dependent receptor family.</text>
</comment>
<dbReference type="SUPFAM" id="SSF56935">
    <property type="entry name" value="Porins"/>
    <property type="match status" value="1"/>
</dbReference>
<name>A0A0U1Q256_9BURK</name>
<dbReference type="GO" id="GO:0015344">
    <property type="term" value="F:siderophore uptake transmembrane transporter activity"/>
    <property type="evidence" value="ECO:0007669"/>
    <property type="project" value="TreeGrafter"/>
</dbReference>
<dbReference type="InterPro" id="IPR036942">
    <property type="entry name" value="Beta-barrel_TonB_sf"/>
</dbReference>
<dbReference type="GO" id="GO:0009279">
    <property type="term" value="C:cell outer membrane"/>
    <property type="evidence" value="ECO:0007669"/>
    <property type="project" value="UniProtKB-SubCell"/>
</dbReference>
<evidence type="ECO:0000256" key="11">
    <source>
        <dbReference type="ARBA" id="ARBA00023237"/>
    </source>
</evidence>
<keyword evidence="3 12" id="KW-0813">Transport</keyword>
<evidence type="ECO:0000259" key="15">
    <source>
        <dbReference type="Pfam" id="PF00593"/>
    </source>
</evidence>
<dbReference type="CDD" id="cd01347">
    <property type="entry name" value="ligand_gated_channel"/>
    <property type="match status" value="1"/>
</dbReference>
<evidence type="ECO:0000256" key="6">
    <source>
        <dbReference type="ARBA" id="ARBA00022729"/>
    </source>
</evidence>
<evidence type="ECO:0000256" key="1">
    <source>
        <dbReference type="ARBA" id="ARBA00004571"/>
    </source>
</evidence>
<evidence type="ECO:0000259" key="16">
    <source>
        <dbReference type="Pfam" id="PF07715"/>
    </source>
</evidence>
<dbReference type="Pfam" id="PF00593">
    <property type="entry name" value="TonB_dep_Rec_b-barrel"/>
    <property type="match status" value="1"/>
</dbReference>
<keyword evidence="5 12" id="KW-0812">Transmembrane</keyword>
<protein>
    <submittedName>
        <fullName evidence="17">TonB-dependent receptor</fullName>
    </submittedName>
</protein>
<dbReference type="PATRIC" id="fig|1610491.3.peg.558"/>
<dbReference type="Pfam" id="PF07715">
    <property type="entry name" value="Plug"/>
    <property type="match status" value="1"/>
</dbReference>
<dbReference type="STRING" id="1610491.AAV94_02660"/>
<feature type="domain" description="TonB-dependent receptor plug" evidence="16">
    <location>
        <begin position="55"/>
        <end position="168"/>
    </location>
</feature>
<keyword evidence="8 13" id="KW-0798">TonB box</keyword>
<dbReference type="InterPro" id="IPR039426">
    <property type="entry name" value="TonB-dep_rcpt-like"/>
</dbReference>
<evidence type="ECO:0000256" key="5">
    <source>
        <dbReference type="ARBA" id="ARBA00022692"/>
    </source>
</evidence>
<dbReference type="InterPro" id="IPR037066">
    <property type="entry name" value="Plug_dom_sf"/>
</dbReference>
<accession>A0A0U1Q256</accession>
<keyword evidence="18" id="KW-1185">Reference proteome</keyword>
<dbReference type="PROSITE" id="PS52016">
    <property type="entry name" value="TONB_DEPENDENT_REC_3"/>
    <property type="match status" value="1"/>
</dbReference>
<comment type="subcellular location">
    <subcellularLocation>
        <location evidence="1 12">Cell outer membrane</location>
        <topology evidence="1 12">Multi-pass membrane protein</topology>
    </subcellularLocation>
</comment>
<dbReference type="InterPro" id="IPR012910">
    <property type="entry name" value="Plug_dom"/>
</dbReference>
<evidence type="ECO:0000313" key="18">
    <source>
        <dbReference type="Proteomes" id="UP000050580"/>
    </source>
</evidence>
<dbReference type="OrthoDB" id="183532at2"/>
<evidence type="ECO:0000256" key="9">
    <source>
        <dbReference type="ARBA" id="ARBA00023136"/>
    </source>
</evidence>
<dbReference type="Proteomes" id="UP000050580">
    <property type="component" value="Unassembled WGS sequence"/>
</dbReference>
<sequence length="807" mass="88271">MALISTNSPCLKRSPIALSLALLSASGFAQTESTAQTASVLGEVVISAAGFEQKLTDAPASISVITQEELSKRPYTSLVDAVRDLEGVDVGETSDKTGQRTISIRGMGADYTLILIDGKRQNNHGDIYPNGFGGNQFNHIPPLDAIERIEVIRGPASTLYGADALGGVINIITKKDITRWSGSATVGRTFQSDSDFGDDTTADFNLRGPIVAGLLGISLRGSRYDRDASSPTYAAAVAPDGTLHPRSLGFGGGGKTVDNTNKALGLSLYLTPSADHRFTFDYDTSRQVYDNTPVTDPLTGRTSYPLGTRDSIDTIWAAGNVCVGATGNNANACASNGGTWSRRANPRVGYVDEQEFTRDAWALSHEGKWGFGNSQVSLSYVETDNNGRTLPFTVDERRRLLEMIDGTGAYAGMSEAQRRAAAEAQFLPRPKRTLQSNQYTLDAKLDIPLSGLAGDHLLVVGGQYIDGELRDGVFGMESGTPGQAQEHKMWSLFAEDNWMPTEKFTLTGGVRYDDHKIFGNRISPRLYGVYAWTSEWTVKGGVSTGYKTPKTTDLYDGIRGFGGQGTSPMFGNPDLKPETSRNTELAVYWNHPRGHAFNATVFRNDFKDKIASQPCGAGTPLACSSSGEYADLGYTSSSRTTNIDKVVIQGLEVAGRWQITPQWMLRGNYTYTDSEQKSGAEKGRPMGNVAKHMLNTTLDWQAMDRLNVFLTMEARSKRYRGQINDRDAYYKDYEVFHLGASYALNDNFTINARINNLLDKDFTTYQTEFVNCTSGSSCINGWQPSYLDDYNNKDKARSFWISVNARF</sequence>
<evidence type="ECO:0000256" key="3">
    <source>
        <dbReference type="ARBA" id="ARBA00022448"/>
    </source>
</evidence>
<feature type="domain" description="TonB-dependent receptor-like beta-barrel" evidence="15">
    <location>
        <begin position="336"/>
        <end position="757"/>
    </location>
</feature>
<dbReference type="PANTHER" id="PTHR30069:SF53">
    <property type="entry name" value="COLICIN I RECEPTOR-RELATED"/>
    <property type="match status" value="1"/>
</dbReference>
<evidence type="ECO:0000256" key="8">
    <source>
        <dbReference type="ARBA" id="ARBA00023077"/>
    </source>
</evidence>
<evidence type="ECO:0000256" key="4">
    <source>
        <dbReference type="ARBA" id="ARBA00022452"/>
    </source>
</evidence>
<evidence type="ECO:0000256" key="2">
    <source>
        <dbReference type="ARBA" id="ARBA00009810"/>
    </source>
</evidence>
<dbReference type="Gene3D" id="2.170.130.10">
    <property type="entry name" value="TonB-dependent receptor, plug domain"/>
    <property type="match status" value="1"/>
</dbReference>
<dbReference type="GO" id="GO:0044718">
    <property type="term" value="P:siderophore transmembrane transport"/>
    <property type="evidence" value="ECO:0007669"/>
    <property type="project" value="TreeGrafter"/>
</dbReference>
<dbReference type="EMBL" id="LBNQ01000012">
    <property type="protein sequence ID" value="KKW68854.1"/>
    <property type="molecule type" value="Genomic_DNA"/>
</dbReference>
<keyword evidence="9 12" id="KW-0472">Membrane</keyword>
<evidence type="ECO:0000256" key="13">
    <source>
        <dbReference type="RuleBase" id="RU003357"/>
    </source>
</evidence>
<evidence type="ECO:0000313" key="17">
    <source>
        <dbReference type="EMBL" id="KKW68854.1"/>
    </source>
</evidence>
<dbReference type="Gene3D" id="2.40.170.20">
    <property type="entry name" value="TonB-dependent receptor, beta-barrel domain"/>
    <property type="match status" value="1"/>
</dbReference>
<evidence type="ECO:0000256" key="14">
    <source>
        <dbReference type="SAM" id="SignalP"/>
    </source>
</evidence>
<keyword evidence="6 14" id="KW-0732">Signal</keyword>
<organism evidence="17 18">
    <name type="scientific">Lampropedia cohaerens</name>
    <dbReference type="NCBI Taxonomy" id="1610491"/>
    <lineage>
        <taxon>Bacteria</taxon>
        <taxon>Pseudomonadati</taxon>
        <taxon>Pseudomonadota</taxon>
        <taxon>Betaproteobacteria</taxon>
        <taxon>Burkholderiales</taxon>
        <taxon>Comamonadaceae</taxon>
        <taxon>Lampropedia</taxon>
    </lineage>
</organism>
<comment type="caution">
    <text evidence="17">The sequence shown here is derived from an EMBL/GenBank/DDBJ whole genome shotgun (WGS) entry which is preliminary data.</text>
</comment>